<feature type="compositionally biased region" description="Basic and acidic residues" evidence="5">
    <location>
        <begin position="876"/>
        <end position="895"/>
    </location>
</feature>
<dbReference type="InterPro" id="IPR036034">
    <property type="entry name" value="PDZ_sf"/>
</dbReference>
<dbReference type="EMBL" id="DF144010">
    <property type="protein sequence ID" value="GAA29313.2"/>
    <property type="molecule type" value="Genomic_DNA"/>
</dbReference>
<dbReference type="SUPFAM" id="SSF50156">
    <property type="entry name" value="PDZ domain-like"/>
    <property type="match status" value="4"/>
</dbReference>
<feature type="region of interest" description="Disordered" evidence="5">
    <location>
        <begin position="326"/>
        <end position="391"/>
    </location>
</feature>
<evidence type="ECO:0000256" key="4">
    <source>
        <dbReference type="PROSITE-ProRule" id="PRU00175"/>
    </source>
</evidence>
<keyword evidence="2 4" id="KW-0863">Zinc-finger</keyword>
<feature type="domain" description="PDZ" evidence="7">
    <location>
        <begin position="1114"/>
        <end position="1242"/>
    </location>
</feature>
<keyword evidence="1" id="KW-0479">Metal-binding</keyword>
<dbReference type="InterPro" id="IPR001841">
    <property type="entry name" value="Znf_RING"/>
</dbReference>
<dbReference type="Gene3D" id="3.30.40.10">
    <property type="entry name" value="Zinc/RING finger domain, C3HC4 (zinc finger)"/>
    <property type="match status" value="1"/>
</dbReference>
<dbReference type="PANTHER" id="PTHR19964:SF84">
    <property type="entry name" value="LIGAND OF NUMB PROTEIN X 2-LIKE ISOFORM X1"/>
    <property type="match status" value="1"/>
</dbReference>
<dbReference type="CDD" id="cd06679">
    <property type="entry name" value="PDZ3_LNX1_2-like"/>
    <property type="match status" value="1"/>
</dbReference>
<keyword evidence="3" id="KW-0862">Zinc</keyword>
<dbReference type="Gene3D" id="2.30.42.10">
    <property type="match status" value="4"/>
</dbReference>
<sequence>TLKLNRAPRISAGQISQDCASPLTGLTPDNLQWRRPFPEKLTQCSSLRNRRAVARTKTYPVEFSVFSSIFLIIIIIKDSNISVDADASLPYNHKLHSSKLTELYDSEALLSSFGVAVSDDNDIGTHLSIMSKLGDVSGVDPASFVNSTQYTRLRLICLLARCSQLTLATLRRYRIFKRVKIPKVLGSKGGASLTVALQLPCIQDPPASPKFVSDTINDGITLSNECPPNQLSDLDQKKEERDSQHSFKHPSSVAVEGFLPIQPVDDGVLSASPPCISSSPPLFEPPPLPHILAVPPVNGNHPQPRYPIAQGPPSFPVTVPSAFPSPCSAFTELQPRSSRSQKSPLPPRTNPDQQTSIERQSLATEQPRMLLRVPKAGTESNSGSVDNDHSNVHSPIQYDALTSSVSSARSLAARNVAYCSICGQSHDVNKPHRYNYTQAIDADLCCTLCYQPLIDPLDTKCGHTFCTPCLKNHLAVQALCPVDRQIINYLECQQASKIVKRLLDKLLVACPNSQFCNVILERSGLEEHLRERCPGSPGSSDNAGCCRNFDDSSLTRHRHTSTKDRFPPISAHISGAVGSASSTVSRKAIGSTQSPLTGSRRTAGFTPRLLVGSHMSPFQPVHVLQSCDRVRPDVKLPLSDIDETYDAPVVKEGVPVSVVIRRSPGCADLGFTFVGGMDTPLSCVLIQEIYLDGAVALDGRLRPGDQILEVNGHPITTATHLEAHQQLTAPTPVVQLTVFRESVSWNARQGTLCQTQEEVFCVKLCKRQGKVLGIKLVGKKHLPGLYVLDLVPGCEADCDGRLQKDDQILEINGIDLSNGTQEQAAHIINTASDVVSFKVSRRSRADTPDILRATNDSSERMDLSASLRITQFGMTRKEKDSSLDQIRFDKTDDTGMRTQQRSRSVQSEGGVHTPQAGGSHRTETSSLHAFRTPSSVSEADITNSTSHLIVDDEDRGTSGHVNRTDKLFPSRVPIERADQNTASRLPSHQLSLCQERSVELRKLPEEPLGVTVAGGRHSQRGDTPVYVTNISPDCVLGRNQLVKRGDVILEVNGVGLVGLTHGEAVDVLRRASHMQSRVLLRLIDAPETNNNPGNFMPSWTFWLQLPPICQLTRVIHLQRGTAAPSSGSSSSSSSGLEPLGFSILGGIEEGSGCSDGKLPTSKHQEQSTWERQKISYTDLYPSPIVIKSIVPGLLAHRDGRLKCGDLILAVNDVSMLNVSHETAVRALKRLRGDVALRIISWPGTIV</sequence>
<feature type="compositionally biased region" description="Polar residues" evidence="5">
    <location>
        <begin position="896"/>
        <end position="907"/>
    </location>
</feature>
<dbReference type="Pfam" id="PF00097">
    <property type="entry name" value="zf-C3HC4"/>
    <property type="match status" value="1"/>
</dbReference>
<name>H2KU58_CLOSI</name>
<accession>H2KU58</accession>
<dbReference type="SMART" id="SM00228">
    <property type="entry name" value="PDZ"/>
    <property type="match status" value="4"/>
</dbReference>
<dbReference type="Pfam" id="PF00595">
    <property type="entry name" value="PDZ"/>
    <property type="match status" value="4"/>
</dbReference>
<dbReference type="PANTHER" id="PTHR19964">
    <property type="entry name" value="MULTIPLE PDZ DOMAIN PROTEIN"/>
    <property type="match status" value="1"/>
</dbReference>
<feature type="domain" description="RING-type" evidence="6">
    <location>
        <begin position="446"/>
        <end position="484"/>
    </location>
</feature>
<dbReference type="InterPro" id="IPR001478">
    <property type="entry name" value="PDZ"/>
</dbReference>
<dbReference type="PROSITE" id="PS00518">
    <property type="entry name" value="ZF_RING_1"/>
    <property type="match status" value="1"/>
</dbReference>
<feature type="compositionally biased region" description="Polar residues" evidence="5">
    <location>
        <begin position="334"/>
        <end position="343"/>
    </location>
</feature>
<evidence type="ECO:0000313" key="8">
    <source>
        <dbReference type="EMBL" id="GAA29313.2"/>
    </source>
</evidence>
<dbReference type="Proteomes" id="UP000008909">
    <property type="component" value="Unassembled WGS sequence"/>
</dbReference>
<feature type="compositionally biased region" description="Polar residues" evidence="5">
    <location>
        <begin position="924"/>
        <end position="941"/>
    </location>
</feature>
<feature type="domain" description="PDZ" evidence="7">
    <location>
        <begin position="657"/>
        <end position="742"/>
    </location>
</feature>
<feature type="domain" description="PDZ" evidence="7">
    <location>
        <begin position="997"/>
        <end position="1071"/>
    </location>
</feature>
<dbReference type="InterPro" id="IPR013083">
    <property type="entry name" value="Znf_RING/FYVE/PHD"/>
</dbReference>
<dbReference type="InterPro" id="IPR051342">
    <property type="entry name" value="PDZ_scaffold"/>
</dbReference>
<gene>
    <name evidence="8" type="ORF">CLF_107844</name>
</gene>
<dbReference type="PROSITE" id="PS50106">
    <property type="entry name" value="PDZ"/>
    <property type="match status" value="4"/>
</dbReference>
<feature type="region of interest" description="Disordered" evidence="5">
    <location>
        <begin position="876"/>
        <end position="941"/>
    </location>
</feature>
<dbReference type="SMART" id="SM00184">
    <property type="entry name" value="RING"/>
    <property type="match status" value="1"/>
</dbReference>
<evidence type="ECO:0000256" key="1">
    <source>
        <dbReference type="ARBA" id="ARBA00022723"/>
    </source>
</evidence>
<reference evidence="8" key="1">
    <citation type="journal article" date="2011" name="Genome Biol.">
        <title>The draft genome of the carcinogenic human liver fluke Clonorchis sinensis.</title>
        <authorList>
            <person name="Wang X."/>
            <person name="Chen W."/>
            <person name="Huang Y."/>
            <person name="Sun J."/>
            <person name="Men J."/>
            <person name="Liu H."/>
            <person name="Luo F."/>
            <person name="Guo L."/>
            <person name="Lv X."/>
            <person name="Deng C."/>
            <person name="Zhou C."/>
            <person name="Fan Y."/>
            <person name="Li X."/>
            <person name="Huang L."/>
            <person name="Hu Y."/>
            <person name="Liang C."/>
            <person name="Hu X."/>
            <person name="Xu J."/>
            <person name="Yu X."/>
        </authorList>
    </citation>
    <scope>NUCLEOTIDE SEQUENCE [LARGE SCALE GENOMIC DNA]</scope>
    <source>
        <strain evidence="8">Henan</strain>
    </source>
</reference>
<keyword evidence="9" id="KW-1185">Reference proteome</keyword>
<dbReference type="CDD" id="cd16637">
    <property type="entry name" value="mRING-HC-C3HC3D_LNX1-like"/>
    <property type="match status" value="1"/>
</dbReference>
<evidence type="ECO:0000259" key="7">
    <source>
        <dbReference type="PROSITE" id="PS50106"/>
    </source>
</evidence>
<evidence type="ECO:0000313" key="9">
    <source>
        <dbReference type="Proteomes" id="UP000008909"/>
    </source>
</evidence>
<evidence type="ECO:0000259" key="6">
    <source>
        <dbReference type="PROSITE" id="PS50089"/>
    </source>
</evidence>
<feature type="domain" description="PDZ" evidence="7">
    <location>
        <begin position="761"/>
        <end position="843"/>
    </location>
</feature>
<evidence type="ECO:0000256" key="3">
    <source>
        <dbReference type="ARBA" id="ARBA00022833"/>
    </source>
</evidence>
<evidence type="ECO:0000256" key="2">
    <source>
        <dbReference type="ARBA" id="ARBA00022771"/>
    </source>
</evidence>
<evidence type="ECO:0000256" key="5">
    <source>
        <dbReference type="SAM" id="MobiDB-lite"/>
    </source>
</evidence>
<dbReference type="SUPFAM" id="SSF57850">
    <property type="entry name" value="RING/U-box"/>
    <property type="match status" value="1"/>
</dbReference>
<dbReference type="InterPro" id="IPR018957">
    <property type="entry name" value="Znf_C3HC4_RING-type"/>
</dbReference>
<feature type="compositionally biased region" description="Polar residues" evidence="5">
    <location>
        <begin position="350"/>
        <end position="364"/>
    </location>
</feature>
<dbReference type="GO" id="GO:0008270">
    <property type="term" value="F:zinc ion binding"/>
    <property type="evidence" value="ECO:0007669"/>
    <property type="project" value="UniProtKB-KW"/>
</dbReference>
<feature type="compositionally biased region" description="Polar residues" evidence="5">
    <location>
        <begin position="222"/>
        <end position="233"/>
    </location>
</feature>
<dbReference type="InterPro" id="IPR017907">
    <property type="entry name" value="Znf_RING_CS"/>
</dbReference>
<dbReference type="PROSITE" id="PS50089">
    <property type="entry name" value="ZF_RING_2"/>
    <property type="match status" value="1"/>
</dbReference>
<organism evidence="8 9">
    <name type="scientific">Clonorchis sinensis</name>
    <name type="common">Chinese liver fluke</name>
    <dbReference type="NCBI Taxonomy" id="79923"/>
    <lineage>
        <taxon>Eukaryota</taxon>
        <taxon>Metazoa</taxon>
        <taxon>Spiralia</taxon>
        <taxon>Lophotrochozoa</taxon>
        <taxon>Platyhelminthes</taxon>
        <taxon>Trematoda</taxon>
        <taxon>Digenea</taxon>
        <taxon>Opisthorchiida</taxon>
        <taxon>Opisthorchiata</taxon>
        <taxon>Opisthorchiidae</taxon>
        <taxon>Clonorchis</taxon>
    </lineage>
</organism>
<dbReference type="AlphaFoldDB" id="H2KU58"/>
<proteinExistence type="predicted"/>
<feature type="region of interest" description="Disordered" evidence="5">
    <location>
        <begin position="222"/>
        <end position="250"/>
    </location>
</feature>
<feature type="compositionally biased region" description="Basic and acidic residues" evidence="5">
    <location>
        <begin position="234"/>
        <end position="245"/>
    </location>
</feature>
<feature type="non-terminal residue" evidence="8">
    <location>
        <position position="1"/>
    </location>
</feature>
<protein>
    <submittedName>
        <fullName evidence="8">E3 ubiquitin-protein ligase LNX</fullName>
    </submittedName>
</protein>